<name>A0A167E639_COLIC</name>
<evidence type="ECO:0000313" key="9">
    <source>
        <dbReference type="Proteomes" id="UP000076584"/>
    </source>
</evidence>
<evidence type="ECO:0000256" key="3">
    <source>
        <dbReference type="ARBA" id="ARBA00023163"/>
    </source>
</evidence>
<reference evidence="8 9" key="1">
    <citation type="submission" date="2015-06" db="EMBL/GenBank/DDBJ databases">
        <title>Survival trade-offs in plant roots during colonization by closely related pathogenic and mutualistic fungi.</title>
        <authorList>
            <person name="Hacquard S."/>
            <person name="Kracher B."/>
            <person name="Hiruma K."/>
            <person name="Weinman A."/>
            <person name="Muench P."/>
            <person name="Garrido Oter R."/>
            <person name="Ver Loren van Themaat E."/>
            <person name="Dallerey J.-F."/>
            <person name="Damm U."/>
            <person name="Henrissat B."/>
            <person name="Lespinet O."/>
            <person name="Thon M."/>
            <person name="Kemen E."/>
            <person name="McHardy A.C."/>
            <person name="Schulze-Lefert P."/>
            <person name="O'Connell R.J."/>
        </authorList>
    </citation>
    <scope>NUCLEOTIDE SEQUENCE [LARGE SCALE GENOMIC DNA]</scope>
    <source>
        <strain evidence="8 9">MAFF 238704</strain>
    </source>
</reference>
<feature type="region of interest" description="Disordered" evidence="6">
    <location>
        <begin position="97"/>
        <end position="245"/>
    </location>
</feature>
<dbReference type="InterPro" id="IPR051027">
    <property type="entry name" value="bZIP_transcription_factors"/>
</dbReference>
<dbReference type="Pfam" id="PF00170">
    <property type="entry name" value="bZIP_1"/>
    <property type="match status" value="1"/>
</dbReference>
<feature type="compositionally biased region" description="Basic and acidic residues" evidence="6">
    <location>
        <begin position="156"/>
        <end position="171"/>
    </location>
</feature>
<organism evidence="8 9">
    <name type="scientific">Colletotrichum incanum</name>
    <name type="common">Soybean anthracnose fungus</name>
    <dbReference type="NCBI Taxonomy" id="1573173"/>
    <lineage>
        <taxon>Eukaryota</taxon>
        <taxon>Fungi</taxon>
        <taxon>Dikarya</taxon>
        <taxon>Ascomycota</taxon>
        <taxon>Pezizomycotina</taxon>
        <taxon>Sordariomycetes</taxon>
        <taxon>Hypocreomycetidae</taxon>
        <taxon>Glomerellales</taxon>
        <taxon>Glomerellaceae</taxon>
        <taxon>Colletotrichum</taxon>
        <taxon>Colletotrichum spaethianum species complex</taxon>
    </lineage>
</organism>
<dbReference type="PANTHER" id="PTHR19304">
    <property type="entry name" value="CYCLIC-AMP RESPONSE ELEMENT BINDING PROTEIN"/>
    <property type="match status" value="1"/>
</dbReference>
<keyword evidence="9" id="KW-1185">Reference proteome</keyword>
<keyword evidence="3" id="KW-0804">Transcription</keyword>
<keyword evidence="2" id="KW-0805">Transcription regulation</keyword>
<gene>
    <name evidence="8" type="ORF">CI238_10529</name>
</gene>
<comment type="caution">
    <text evidence="8">The sequence shown here is derived from an EMBL/GenBank/DDBJ whole genome shotgun (WGS) entry which is preliminary data.</text>
</comment>
<proteinExistence type="predicted"/>
<evidence type="ECO:0000313" key="8">
    <source>
        <dbReference type="EMBL" id="KZL84749.1"/>
    </source>
</evidence>
<dbReference type="AlphaFoldDB" id="A0A167E639"/>
<accession>A0A167E639</accession>
<feature type="compositionally biased region" description="Low complexity" evidence="6">
    <location>
        <begin position="184"/>
        <end position="197"/>
    </location>
</feature>
<evidence type="ECO:0000256" key="6">
    <source>
        <dbReference type="SAM" id="MobiDB-lite"/>
    </source>
</evidence>
<dbReference type="GO" id="GO:0005634">
    <property type="term" value="C:nucleus"/>
    <property type="evidence" value="ECO:0007669"/>
    <property type="project" value="UniProtKB-SubCell"/>
</dbReference>
<dbReference type="CDD" id="cd14687">
    <property type="entry name" value="bZIP_ATF2"/>
    <property type="match status" value="1"/>
</dbReference>
<dbReference type="InterPro" id="IPR004827">
    <property type="entry name" value="bZIP"/>
</dbReference>
<feature type="compositionally biased region" description="Polar residues" evidence="6">
    <location>
        <begin position="371"/>
        <end position="384"/>
    </location>
</feature>
<evidence type="ECO:0000256" key="5">
    <source>
        <dbReference type="SAM" id="Coils"/>
    </source>
</evidence>
<dbReference type="GO" id="GO:0003700">
    <property type="term" value="F:DNA-binding transcription factor activity"/>
    <property type="evidence" value="ECO:0007669"/>
    <property type="project" value="InterPro"/>
</dbReference>
<keyword evidence="4" id="KW-0539">Nucleus</keyword>
<dbReference type="STRING" id="1573173.A0A167E639"/>
<feature type="compositionally biased region" description="Low complexity" evidence="6">
    <location>
        <begin position="102"/>
        <end position="111"/>
    </location>
</feature>
<dbReference type="Proteomes" id="UP000076584">
    <property type="component" value="Unassembled WGS sequence"/>
</dbReference>
<dbReference type="PROSITE" id="PS50217">
    <property type="entry name" value="BZIP"/>
    <property type="match status" value="1"/>
</dbReference>
<dbReference type="SMART" id="SM00338">
    <property type="entry name" value="BRLZ"/>
    <property type="match status" value="1"/>
</dbReference>
<dbReference type="PROSITE" id="PS00036">
    <property type="entry name" value="BZIP_BASIC"/>
    <property type="match status" value="1"/>
</dbReference>
<feature type="domain" description="BZIP" evidence="7">
    <location>
        <begin position="227"/>
        <end position="290"/>
    </location>
</feature>
<dbReference type="InterPro" id="IPR046347">
    <property type="entry name" value="bZIP_sf"/>
</dbReference>
<sequence length="384" mass="41131">MDFSGGGVSTIHQSGLSDRAAFFKSMPNSFANSIDEKTLQQQHQQQQQQQQQQQRTQFLFQQQQQRLQQPIESGTDASQSAFVSLSALNSAPEAPPLVVDRQSSTSTQSSSGWHDSPISNAIDSLSSPTSSIVSPPSTSNLTTAPPIDPLILNSAKETKTPKTAEDVTEAPKRRRGRPRLSDGAPRTAGAAAPTATKPQKKSTSRRTSTASASGADEHTDGRGGTINDKKNRIRARNREAAYKCRQKKQKGIEELQTQEAMAENINKSLNNEAAQLRGEILMLKNMVLQHGGCGCSYIEEYISGAAQNLVQSSMAAAASTHGGGMQMHDQNCVSGAGGEGYVDWKMFDMDTKAGMSLESESGFSGYDDSASHSARAQSQGVTMA</sequence>
<evidence type="ECO:0000256" key="4">
    <source>
        <dbReference type="ARBA" id="ARBA00023242"/>
    </source>
</evidence>
<evidence type="ECO:0000256" key="1">
    <source>
        <dbReference type="ARBA" id="ARBA00004123"/>
    </source>
</evidence>
<feature type="coiled-coil region" evidence="5">
    <location>
        <begin position="252"/>
        <end position="286"/>
    </location>
</feature>
<evidence type="ECO:0000256" key="2">
    <source>
        <dbReference type="ARBA" id="ARBA00023015"/>
    </source>
</evidence>
<feature type="compositionally biased region" description="Low complexity" evidence="6">
    <location>
        <begin position="39"/>
        <end position="69"/>
    </location>
</feature>
<dbReference type="Gene3D" id="1.20.5.170">
    <property type="match status" value="1"/>
</dbReference>
<feature type="region of interest" description="Disordered" evidence="6">
    <location>
        <begin position="360"/>
        <end position="384"/>
    </location>
</feature>
<comment type="subcellular location">
    <subcellularLocation>
        <location evidence="1">Nucleus</location>
    </subcellularLocation>
</comment>
<dbReference type="SUPFAM" id="SSF57959">
    <property type="entry name" value="Leucine zipper domain"/>
    <property type="match status" value="1"/>
</dbReference>
<protein>
    <submittedName>
        <fullName evidence="8">Bzip transcription factor</fullName>
    </submittedName>
</protein>
<keyword evidence="5" id="KW-0175">Coiled coil</keyword>
<evidence type="ECO:0000259" key="7">
    <source>
        <dbReference type="PROSITE" id="PS50217"/>
    </source>
</evidence>
<dbReference type="EMBL" id="LFIW01000800">
    <property type="protein sequence ID" value="KZL84749.1"/>
    <property type="molecule type" value="Genomic_DNA"/>
</dbReference>
<feature type="region of interest" description="Disordered" evidence="6">
    <location>
        <begin position="27"/>
        <end position="75"/>
    </location>
</feature>
<feature type="compositionally biased region" description="Low complexity" evidence="6">
    <location>
        <begin position="124"/>
        <end position="139"/>
    </location>
</feature>